<feature type="transmembrane region" description="Helical" evidence="7">
    <location>
        <begin position="174"/>
        <end position="202"/>
    </location>
</feature>
<reference evidence="9 10" key="2">
    <citation type="submission" date="2018-11" db="EMBL/GenBank/DDBJ databases">
        <authorList>
            <consortium name="Pathogen Informatics"/>
        </authorList>
    </citation>
    <scope>NUCLEOTIDE SEQUENCE [LARGE SCALE GENOMIC DNA]</scope>
</reference>
<feature type="transmembrane region" description="Helical" evidence="7">
    <location>
        <begin position="249"/>
        <end position="270"/>
    </location>
</feature>
<feature type="transmembrane region" description="Helical" evidence="7">
    <location>
        <begin position="209"/>
        <end position="229"/>
    </location>
</feature>
<evidence type="ECO:0000256" key="7">
    <source>
        <dbReference type="SAM" id="Phobius"/>
    </source>
</evidence>
<evidence type="ECO:0000256" key="3">
    <source>
        <dbReference type="ARBA" id="ARBA00015571"/>
    </source>
</evidence>
<proteinExistence type="inferred from homology"/>
<accession>A0A0N5CYK2</accession>
<dbReference type="EMBL" id="UYYF01004344">
    <property type="protein sequence ID" value="VDN02773.1"/>
    <property type="molecule type" value="Genomic_DNA"/>
</dbReference>
<evidence type="ECO:0000313" key="10">
    <source>
        <dbReference type="Proteomes" id="UP000276776"/>
    </source>
</evidence>
<comment type="subcellular location">
    <subcellularLocation>
        <location evidence="1">Membrane</location>
        <topology evidence="1">Multi-pass membrane protein</topology>
    </subcellularLocation>
</comment>
<keyword evidence="4 7" id="KW-0812">Transmembrane</keyword>
<dbReference type="AlphaFoldDB" id="A0A0N5CYK2"/>
<evidence type="ECO:0000256" key="6">
    <source>
        <dbReference type="ARBA" id="ARBA00023136"/>
    </source>
</evidence>
<feature type="transmembrane region" description="Helical" evidence="7">
    <location>
        <begin position="282"/>
        <end position="303"/>
    </location>
</feature>
<dbReference type="GO" id="GO:0005254">
    <property type="term" value="F:chloride channel activity"/>
    <property type="evidence" value="ECO:0007669"/>
    <property type="project" value="TreeGrafter"/>
</dbReference>
<evidence type="ECO:0000256" key="1">
    <source>
        <dbReference type="ARBA" id="ARBA00004141"/>
    </source>
</evidence>
<feature type="chain" id="PRO_5043126450" description="Chloride channel CLIC-like protein 1" evidence="8">
    <location>
        <begin position="20"/>
        <end position="329"/>
    </location>
</feature>
<gene>
    <name evidence="9" type="ORF">TCLT_LOCUS5519</name>
</gene>
<evidence type="ECO:0000256" key="2">
    <source>
        <dbReference type="ARBA" id="ARBA00005944"/>
    </source>
</evidence>
<reference evidence="11" key="1">
    <citation type="submission" date="2017-02" db="UniProtKB">
        <authorList>
            <consortium name="WormBaseParasite"/>
        </authorList>
    </citation>
    <scope>IDENTIFICATION</scope>
</reference>
<dbReference type="PANTHER" id="PTHR34093:SF1">
    <property type="entry name" value="CHLORIDE CHANNEL CLIC-LIKE PROTEIN 1"/>
    <property type="match status" value="1"/>
</dbReference>
<sequence>MNLLAFILYIFSLFLSNNAVNVGLDLSTGQTNWLDPNDPLTPSMSSFCNKETLDELVVCRADLEKCIKGSKVYKFVVFCYELKHMHGVSYRHGGNYLVSDPTLKHIIRNFFHRMNVDLDNAQRIDRTIDVYVNSENLAVLKDYLNSEGETVGQRERMREVLEKIVVPHAYEDKLFIYSILDLIAKFLPLFNILILVPAVIILYRSCFSLYSLIWLILLVAFIVSVIFTFRMKYQDLYVDALYEIAPLDVIFEVFTSFIFTPLGVFGRHLNTFFFEFYHETPLLITVVKTLTLFSLLIFLFFWLGGYRLRTLVATVEPAGKFLFSEAANK</sequence>
<dbReference type="OMA" id="ECEQHYK"/>
<evidence type="ECO:0000313" key="9">
    <source>
        <dbReference type="EMBL" id="VDN02773.1"/>
    </source>
</evidence>
<dbReference type="STRING" id="103827.A0A0N5CYK2"/>
<evidence type="ECO:0000256" key="8">
    <source>
        <dbReference type="SAM" id="SignalP"/>
    </source>
</evidence>
<feature type="signal peptide" evidence="8">
    <location>
        <begin position="1"/>
        <end position="19"/>
    </location>
</feature>
<keyword evidence="10" id="KW-1185">Reference proteome</keyword>
<keyword evidence="6 7" id="KW-0472">Membrane</keyword>
<organism evidence="11">
    <name type="scientific">Thelazia callipaeda</name>
    <name type="common">Oriental eyeworm</name>
    <name type="synonym">Parasitic nematode</name>
    <dbReference type="NCBI Taxonomy" id="103827"/>
    <lineage>
        <taxon>Eukaryota</taxon>
        <taxon>Metazoa</taxon>
        <taxon>Ecdysozoa</taxon>
        <taxon>Nematoda</taxon>
        <taxon>Chromadorea</taxon>
        <taxon>Rhabditida</taxon>
        <taxon>Spirurina</taxon>
        <taxon>Spiruromorpha</taxon>
        <taxon>Thelazioidea</taxon>
        <taxon>Thelaziidae</taxon>
        <taxon>Thelazia</taxon>
    </lineage>
</organism>
<dbReference type="WBParaSite" id="TCLT_0000553001-mRNA-1">
    <property type="protein sequence ID" value="TCLT_0000553001-mRNA-1"/>
    <property type="gene ID" value="TCLT_0000553001"/>
</dbReference>
<keyword evidence="8" id="KW-0732">Signal</keyword>
<name>A0A0N5CYK2_THECL</name>
<dbReference type="PANTHER" id="PTHR34093">
    <property type="entry name" value="CHLORIDE CHANNEL CLIC-LIKE PROTEIN 1"/>
    <property type="match status" value="1"/>
</dbReference>
<dbReference type="OrthoDB" id="5837276at2759"/>
<protein>
    <recommendedName>
        <fullName evidence="3">Chloride channel CLIC-like protein 1</fullName>
    </recommendedName>
</protein>
<evidence type="ECO:0000313" key="11">
    <source>
        <dbReference type="WBParaSite" id="TCLT_0000553001-mRNA-1"/>
    </source>
</evidence>
<dbReference type="InterPro" id="IPR009231">
    <property type="entry name" value="Chloride_chnl_CLIC-like"/>
</dbReference>
<dbReference type="Proteomes" id="UP000276776">
    <property type="component" value="Unassembled WGS sequence"/>
</dbReference>
<dbReference type="GO" id="GO:0016020">
    <property type="term" value="C:membrane"/>
    <property type="evidence" value="ECO:0007669"/>
    <property type="project" value="UniProtKB-SubCell"/>
</dbReference>
<evidence type="ECO:0000256" key="5">
    <source>
        <dbReference type="ARBA" id="ARBA00022989"/>
    </source>
</evidence>
<dbReference type="GO" id="GO:0005783">
    <property type="term" value="C:endoplasmic reticulum"/>
    <property type="evidence" value="ECO:0007669"/>
    <property type="project" value="TreeGrafter"/>
</dbReference>
<evidence type="ECO:0000256" key="4">
    <source>
        <dbReference type="ARBA" id="ARBA00022692"/>
    </source>
</evidence>
<keyword evidence="5 7" id="KW-1133">Transmembrane helix</keyword>
<comment type="similarity">
    <text evidence="2">Belongs to the chloride channel MCLC family.</text>
</comment>